<evidence type="ECO:0008006" key="4">
    <source>
        <dbReference type="Google" id="ProtNLM"/>
    </source>
</evidence>
<accession>A0A9X0DG93</accession>
<dbReference type="EMBL" id="JAPEIS010000014">
    <property type="protein sequence ID" value="KAJ8059613.1"/>
    <property type="molecule type" value="Genomic_DNA"/>
</dbReference>
<feature type="region of interest" description="Disordered" evidence="1">
    <location>
        <begin position="57"/>
        <end position="84"/>
    </location>
</feature>
<comment type="caution">
    <text evidence="2">The sequence shown here is derived from an EMBL/GenBank/DDBJ whole genome shotgun (WGS) entry which is preliminary data.</text>
</comment>
<evidence type="ECO:0000313" key="2">
    <source>
        <dbReference type="EMBL" id="KAJ8059613.1"/>
    </source>
</evidence>
<dbReference type="Proteomes" id="UP001152300">
    <property type="component" value="Unassembled WGS sequence"/>
</dbReference>
<dbReference type="PANTHER" id="PTHR38167:SF1">
    <property type="entry name" value="C2H2-TYPE DOMAIN-CONTAINING PROTEIN"/>
    <property type="match status" value="1"/>
</dbReference>
<reference evidence="2" key="1">
    <citation type="submission" date="2022-11" db="EMBL/GenBank/DDBJ databases">
        <title>Genome Resource of Sclerotinia nivalis Strain SnTB1, a Plant Pathogen Isolated from American Ginseng.</title>
        <authorList>
            <person name="Fan S."/>
        </authorList>
    </citation>
    <scope>NUCLEOTIDE SEQUENCE</scope>
    <source>
        <strain evidence="2">SnTB1</strain>
    </source>
</reference>
<gene>
    <name evidence="2" type="ORF">OCU04_011268</name>
</gene>
<protein>
    <recommendedName>
        <fullName evidence="4">C2H2-type domain-containing protein</fullName>
    </recommendedName>
</protein>
<evidence type="ECO:0000256" key="1">
    <source>
        <dbReference type="SAM" id="MobiDB-lite"/>
    </source>
</evidence>
<sequence>MADPRIEAIFDEMDAPKLRELLKTLCKHGKFAVEDATGKIEVDGRNIIISNGFVDLTQSDDSDVEDEKEGSEEESESGSSKVEDEYYVPKLSKQQIRELISSKRKRHTIFRCENCEEEFDIKSNRKGDCWYHPGWKEVDEESDVWDGHDNRIHGSAEAHEDDPDYADGFRWDCCDNPGSDKGCKNTRHKLMEEGSDKRIKY</sequence>
<dbReference type="AlphaFoldDB" id="A0A9X0DG93"/>
<keyword evidence="3" id="KW-1185">Reference proteome</keyword>
<feature type="compositionally biased region" description="Acidic residues" evidence="1">
    <location>
        <begin position="58"/>
        <end position="76"/>
    </location>
</feature>
<proteinExistence type="predicted"/>
<organism evidence="2 3">
    <name type="scientific">Sclerotinia nivalis</name>
    <dbReference type="NCBI Taxonomy" id="352851"/>
    <lineage>
        <taxon>Eukaryota</taxon>
        <taxon>Fungi</taxon>
        <taxon>Dikarya</taxon>
        <taxon>Ascomycota</taxon>
        <taxon>Pezizomycotina</taxon>
        <taxon>Leotiomycetes</taxon>
        <taxon>Helotiales</taxon>
        <taxon>Sclerotiniaceae</taxon>
        <taxon>Sclerotinia</taxon>
    </lineage>
</organism>
<evidence type="ECO:0000313" key="3">
    <source>
        <dbReference type="Proteomes" id="UP001152300"/>
    </source>
</evidence>
<dbReference type="PANTHER" id="PTHR38167">
    <property type="entry name" value="C2H2-TYPE DOMAIN-CONTAINING PROTEIN"/>
    <property type="match status" value="1"/>
</dbReference>
<name>A0A9X0DG93_9HELO</name>
<dbReference type="OrthoDB" id="5422613at2759"/>